<evidence type="ECO:0000313" key="2">
    <source>
        <dbReference type="Proteomes" id="UP001257948"/>
    </source>
</evidence>
<sequence length="121" mass="13102">MSLECPGVLRDAFAEVSRFRAELYACLIARGDALFEWCDALWCTGWSVRIPGDVALAPEHRRGHGAVYGGLDKGQIDAARLRGTLVSMPLLRAADGRGEGEQQMVPGWPYSIVAALEAGRT</sequence>
<evidence type="ECO:0008006" key="3">
    <source>
        <dbReference type="Google" id="ProtNLM"/>
    </source>
</evidence>
<keyword evidence="2" id="KW-1185">Reference proteome</keyword>
<proteinExistence type="predicted"/>
<gene>
    <name evidence="1" type="ORF">RQC66_44460</name>
</gene>
<dbReference type="RefSeq" id="WP_314207973.1">
    <property type="nucleotide sequence ID" value="NZ_JAVTLL010000064.1"/>
</dbReference>
<dbReference type="EMBL" id="JAVTLL010000064">
    <property type="protein sequence ID" value="MDT7847778.1"/>
    <property type="molecule type" value="Genomic_DNA"/>
</dbReference>
<name>A0ABU3M8T8_9ACTN</name>
<evidence type="ECO:0000313" key="1">
    <source>
        <dbReference type="EMBL" id="MDT7847778.1"/>
    </source>
</evidence>
<organism evidence="1 2">
    <name type="scientific">Streptomyces justiciae</name>
    <dbReference type="NCBI Taxonomy" id="2780140"/>
    <lineage>
        <taxon>Bacteria</taxon>
        <taxon>Bacillati</taxon>
        <taxon>Actinomycetota</taxon>
        <taxon>Actinomycetes</taxon>
        <taxon>Kitasatosporales</taxon>
        <taxon>Streptomycetaceae</taxon>
        <taxon>Streptomyces</taxon>
    </lineage>
</organism>
<protein>
    <recommendedName>
        <fullName evidence="3">Transposase</fullName>
    </recommendedName>
</protein>
<reference evidence="2" key="1">
    <citation type="submission" date="2023-07" db="EMBL/GenBank/DDBJ databases">
        <title>Draft genome sequence of the endophytic actinobacterium Streptomyces justiciae WPN32, a potential antibiotic producer.</title>
        <authorList>
            <person name="Yasawong M."/>
            <person name="Pana W."/>
            <person name="Ganta P."/>
            <person name="Santapan N."/>
            <person name="Songngamsuk T."/>
            <person name="Phatcharaharikarn M."/>
            <person name="Kerdtoob S."/>
            <person name="Nantapong N."/>
        </authorList>
    </citation>
    <scope>NUCLEOTIDE SEQUENCE [LARGE SCALE GENOMIC DNA]</scope>
    <source>
        <strain evidence="2">WPN32</strain>
    </source>
</reference>
<comment type="caution">
    <text evidence="1">The sequence shown here is derived from an EMBL/GenBank/DDBJ whole genome shotgun (WGS) entry which is preliminary data.</text>
</comment>
<dbReference type="Proteomes" id="UP001257948">
    <property type="component" value="Unassembled WGS sequence"/>
</dbReference>
<accession>A0ABU3M8T8</accession>